<proteinExistence type="predicted"/>
<keyword evidence="2" id="KW-0732">Signal</keyword>
<name>S9RXV4_9RHOB</name>
<comment type="caution">
    <text evidence="3">The sequence shown here is derived from an EMBL/GenBank/DDBJ whole genome shotgun (WGS) entry which is preliminary data.</text>
</comment>
<accession>S9RXV4</accession>
<evidence type="ECO:0000256" key="1">
    <source>
        <dbReference type="SAM" id="Phobius"/>
    </source>
</evidence>
<evidence type="ECO:0000313" key="4">
    <source>
        <dbReference type="Proteomes" id="UP000015347"/>
    </source>
</evidence>
<feature type="transmembrane region" description="Helical" evidence="1">
    <location>
        <begin position="190"/>
        <end position="209"/>
    </location>
</feature>
<feature type="transmembrane region" description="Helical" evidence="1">
    <location>
        <begin position="252"/>
        <end position="270"/>
    </location>
</feature>
<organism evidence="3 4">
    <name type="scientific">Salipiger mucosus DSM 16094</name>
    <dbReference type="NCBI Taxonomy" id="1123237"/>
    <lineage>
        <taxon>Bacteria</taxon>
        <taxon>Pseudomonadati</taxon>
        <taxon>Pseudomonadota</taxon>
        <taxon>Alphaproteobacteria</taxon>
        <taxon>Rhodobacterales</taxon>
        <taxon>Roseobacteraceae</taxon>
        <taxon>Salipiger</taxon>
    </lineage>
</organism>
<feature type="transmembrane region" description="Helical" evidence="1">
    <location>
        <begin position="120"/>
        <end position="141"/>
    </location>
</feature>
<keyword evidence="1" id="KW-1133">Transmembrane helix</keyword>
<feature type="signal peptide" evidence="2">
    <location>
        <begin position="1"/>
        <end position="20"/>
    </location>
</feature>
<keyword evidence="1" id="KW-0812">Transmembrane</keyword>
<feature type="chain" id="PRO_5004556091" description="Glycosyltransferase RgtA/B/C/D-like domain-containing protein" evidence="2">
    <location>
        <begin position="21"/>
        <end position="589"/>
    </location>
</feature>
<keyword evidence="4" id="KW-1185">Reference proteome</keyword>
<feature type="transmembrane region" description="Helical" evidence="1">
    <location>
        <begin position="427"/>
        <end position="446"/>
    </location>
</feature>
<feature type="transmembrane region" description="Helical" evidence="1">
    <location>
        <begin position="277"/>
        <end position="298"/>
    </location>
</feature>
<evidence type="ECO:0008006" key="5">
    <source>
        <dbReference type="Google" id="ProtNLM"/>
    </source>
</evidence>
<dbReference type="AlphaFoldDB" id="S9RXV4"/>
<dbReference type="eggNOG" id="COG1287">
    <property type="taxonomic scope" value="Bacteria"/>
</dbReference>
<protein>
    <recommendedName>
        <fullName evidence="5">Glycosyltransferase RgtA/B/C/D-like domain-containing protein</fullName>
    </recommendedName>
</protein>
<dbReference type="HOGENOM" id="CLU_451183_0_0_5"/>
<feature type="transmembrane region" description="Helical" evidence="1">
    <location>
        <begin position="92"/>
        <end position="114"/>
    </location>
</feature>
<feature type="transmembrane region" description="Helical" evidence="1">
    <location>
        <begin position="370"/>
        <end position="389"/>
    </location>
</feature>
<keyword evidence="1" id="KW-0472">Membrane</keyword>
<evidence type="ECO:0000313" key="3">
    <source>
        <dbReference type="EMBL" id="EPX78819.1"/>
    </source>
</evidence>
<feature type="transmembrane region" description="Helical" evidence="1">
    <location>
        <begin position="338"/>
        <end position="358"/>
    </location>
</feature>
<feature type="transmembrane region" description="Helical" evidence="1">
    <location>
        <begin position="216"/>
        <end position="232"/>
    </location>
</feature>
<evidence type="ECO:0000256" key="2">
    <source>
        <dbReference type="SAM" id="SignalP"/>
    </source>
</evidence>
<feature type="transmembrane region" description="Helical" evidence="1">
    <location>
        <begin position="153"/>
        <end position="170"/>
    </location>
</feature>
<reference evidence="4" key="1">
    <citation type="journal article" date="2014" name="Stand. Genomic Sci.">
        <title>Genome sequence of the exopolysaccharide-producing Salipiger mucosus type strain (DSM 16094(T)), a moderately halophilic member of the Roseobacter clade.</title>
        <authorList>
            <person name="Riedel T."/>
            <person name="Spring S."/>
            <person name="Fiebig A."/>
            <person name="Petersen J."/>
            <person name="Kyrpides N.C."/>
            <person name="Goker M."/>
            <person name="Klenk H.P."/>
        </authorList>
    </citation>
    <scope>NUCLEOTIDE SEQUENCE [LARGE SCALE GENOMIC DNA]</scope>
    <source>
        <strain evidence="4">DSM 16094</strain>
    </source>
</reference>
<sequence length="589" mass="61224">MVLFMAMALVVAKAVLTASSGIEGLAQTGNDDIMRFLSVRDWLAGQAWFDTRQYRMVPPEGLDLHWSRFVDAAIGGLVRLGEVVVSTERAEVFALVAWPTLLFLGLIAATGLAARRVLGSRAALVSVMALLLWPPTGATFFAPMHVDHHNIQMLLTAVTLITLVVPGPAGRLGAIGGAASAMSLAVGLEMMPAIGLAGIVLLCQTVFLTPGRARQLGAFSVTLALVAAVLFAGQTAPDEWMATRCDELSMPYLALASAGALCCLAVAAMAGRVPNGALRGVAALVLVVLAVALVYPVVRPCLVGPYGDLPQRVQDVISMRIAEARPALPALLAGDTMAVRFVFPALMAAALASALWVLDMRRRAGGAETRRRVGILLLFGWLGVIGSLFQIRLVMLGAAAFPFLCGYLVEGVLRVGKARGAGRGARLALVPVLALTLLSPALYSLATSLAARAGSSMGPAQMRATDASCRTPDVLRSLNTVPSGAVLSTSNLGAPLLLLTHHMALAGPYHRSPEAMADGVLPFEGDEAQMRAALRRTGADYLLLCRDAVYGDGSSFATGLAAGEGADGLEAVAGPDPALVLLEVSGRDG</sequence>
<dbReference type="Proteomes" id="UP000015347">
    <property type="component" value="Unassembled WGS sequence"/>
</dbReference>
<dbReference type="STRING" id="1123237.Salmuc_04402"/>
<feature type="transmembrane region" description="Helical" evidence="1">
    <location>
        <begin position="395"/>
        <end position="415"/>
    </location>
</feature>
<dbReference type="EMBL" id="APVH01000038">
    <property type="protein sequence ID" value="EPX78819.1"/>
    <property type="molecule type" value="Genomic_DNA"/>
</dbReference>
<gene>
    <name evidence="3" type="ORF">Salmuc_04402</name>
</gene>